<comment type="similarity">
    <text evidence="1">Belongs to the ATP-dependent AMP-binding enzyme family.</text>
</comment>
<dbReference type="PROSITE" id="PS00455">
    <property type="entry name" value="AMP_BINDING"/>
    <property type="match status" value="1"/>
</dbReference>
<dbReference type="SUPFAM" id="SSF56801">
    <property type="entry name" value="Acetyl-CoA synthetase-like"/>
    <property type="match status" value="1"/>
</dbReference>
<dbReference type="Pfam" id="PF00501">
    <property type="entry name" value="AMP-binding"/>
    <property type="match status" value="1"/>
</dbReference>
<evidence type="ECO:0000256" key="2">
    <source>
        <dbReference type="ARBA" id="ARBA00022598"/>
    </source>
</evidence>
<dbReference type="PANTHER" id="PTHR43605:SF10">
    <property type="entry name" value="ACYL-COA SYNTHETASE MEDIUM CHAIN FAMILY MEMBER 3"/>
    <property type="match status" value="1"/>
</dbReference>
<dbReference type="InterPro" id="IPR042099">
    <property type="entry name" value="ANL_N_sf"/>
</dbReference>
<sequence length="387" mass="42635">MGELDLAEAFATDISGFEPDYGGADDPALLMYTSGSTGKPKGILHGHRVLASYTPSINLFFNLTMDDSDAVYWSPSDWAWVGGLLDMLFPAWMAGRPIVTSMDRFKADWAYEFMARHKVTHTFLAPTAIKRLAQTTEPRKRYDLALRVICTGGEALAAETLEWAEKRLGVVCNEFYGMTEVNHLIGNCAALYPRKPGSMGRAYPGHVVRLVDGDGNDVAEGEAGEIVTPMTAPTRFLGYLNNPGKEKEMQLGDSLRTFDLAERDEDGYFWYKGRSDDLIKSSGFRIGPAEIEDCLLAHPAVAETAIVGKPDADRGSIVKAFIKLRQGFTPSSELSDSLTVHVRERLAGYKAPREIEYVDEFEMTSSGKINRRALRDAEKAKAPGATQ</sequence>
<dbReference type="Pfam" id="PF13193">
    <property type="entry name" value="AMP-binding_C"/>
    <property type="match status" value="1"/>
</dbReference>
<dbReference type="InterPro" id="IPR020845">
    <property type="entry name" value="AMP-binding_CS"/>
</dbReference>
<proteinExistence type="inferred from homology"/>
<dbReference type="Gene3D" id="3.40.50.12780">
    <property type="entry name" value="N-terminal domain of ligase-like"/>
    <property type="match status" value="1"/>
</dbReference>
<feature type="domain" description="AMP-binding enzyme C-terminal" evidence="6">
    <location>
        <begin position="290"/>
        <end position="368"/>
    </location>
</feature>
<evidence type="ECO:0000256" key="4">
    <source>
        <dbReference type="ARBA" id="ARBA00022840"/>
    </source>
</evidence>
<dbReference type="EMBL" id="CP118246">
    <property type="protein sequence ID" value="WDR02885.1"/>
    <property type="molecule type" value="Genomic_DNA"/>
</dbReference>
<evidence type="ECO:0000313" key="8">
    <source>
        <dbReference type="Proteomes" id="UP001220530"/>
    </source>
</evidence>
<dbReference type="PANTHER" id="PTHR43605">
    <property type="entry name" value="ACYL-COENZYME A SYNTHETASE"/>
    <property type="match status" value="1"/>
</dbReference>
<reference evidence="7 8" key="1">
    <citation type="submission" date="2023-02" db="EMBL/GenBank/DDBJ databases">
        <title>Devosia algicola sp. nov., isolated from the phycosphere of marine algae.</title>
        <authorList>
            <person name="Kim J.M."/>
            <person name="Lee J.K."/>
            <person name="Choi B.J."/>
            <person name="Bayburt H."/>
            <person name="Jeon C.O."/>
        </authorList>
    </citation>
    <scope>NUCLEOTIDE SEQUENCE [LARGE SCALE GENOMIC DNA]</scope>
    <source>
        <strain evidence="7 8">G20-9</strain>
    </source>
</reference>
<keyword evidence="8" id="KW-1185">Reference proteome</keyword>
<dbReference type="InterPro" id="IPR000873">
    <property type="entry name" value="AMP-dep_synth/lig_dom"/>
</dbReference>
<keyword evidence="2" id="KW-0436">Ligase</keyword>
<evidence type="ECO:0000256" key="3">
    <source>
        <dbReference type="ARBA" id="ARBA00022741"/>
    </source>
</evidence>
<evidence type="ECO:0000259" key="6">
    <source>
        <dbReference type="Pfam" id="PF13193"/>
    </source>
</evidence>
<name>A0ABY7YNJ7_9HYPH</name>
<feature type="domain" description="AMP-dependent synthetase/ligase" evidence="5">
    <location>
        <begin position="21"/>
        <end position="239"/>
    </location>
</feature>
<accession>A0ABY7YNJ7</accession>
<evidence type="ECO:0000259" key="5">
    <source>
        <dbReference type="Pfam" id="PF00501"/>
    </source>
</evidence>
<dbReference type="Gene3D" id="3.30.300.30">
    <property type="match status" value="1"/>
</dbReference>
<organism evidence="7 8">
    <name type="scientific">Devosia algicola</name>
    <dbReference type="NCBI Taxonomy" id="3026418"/>
    <lineage>
        <taxon>Bacteria</taxon>
        <taxon>Pseudomonadati</taxon>
        <taxon>Pseudomonadota</taxon>
        <taxon>Alphaproteobacteria</taxon>
        <taxon>Hyphomicrobiales</taxon>
        <taxon>Devosiaceae</taxon>
        <taxon>Devosia</taxon>
    </lineage>
</organism>
<dbReference type="Proteomes" id="UP001220530">
    <property type="component" value="Chromosome"/>
</dbReference>
<gene>
    <name evidence="7" type="ORF">PSQ19_01260</name>
</gene>
<protein>
    <submittedName>
        <fullName evidence="7">AMP-binding protein</fullName>
    </submittedName>
</protein>
<dbReference type="RefSeq" id="WP_282219287.1">
    <property type="nucleotide sequence ID" value="NZ_CP118246.1"/>
</dbReference>
<dbReference type="InterPro" id="IPR051087">
    <property type="entry name" value="Mitochondrial_ACSM"/>
</dbReference>
<dbReference type="InterPro" id="IPR025110">
    <property type="entry name" value="AMP-bd_C"/>
</dbReference>
<dbReference type="InterPro" id="IPR045851">
    <property type="entry name" value="AMP-bd_C_sf"/>
</dbReference>
<evidence type="ECO:0000313" key="7">
    <source>
        <dbReference type="EMBL" id="WDR02885.1"/>
    </source>
</evidence>
<keyword evidence="3" id="KW-0547">Nucleotide-binding</keyword>
<keyword evidence="4" id="KW-0067">ATP-binding</keyword>
<evidence type="ECO:0000256" key="1">
    <source>
        <dbReference type="ARBA" id="ARBA00006432"/>
    </source>
</evidence>